<feature type="region of interest" description="Disordered" evidence="17">
    <location>
        <begin position="403"/>
        <end position="422"/>
    </location>
</feature>
<evidence type="ECO:0000256" key="7">
    <source>
        <dbReference type="ARBA" id="ARBA00022692"/>
    </source>
</evidence>
<evidence type="ECO:0000313" key="20">
    <source>
        <dbReference type="Proteomes" id="UP000292702"/>
    </source>
</evidence>
<dbReference type="InterPro" id="IPR041913">
    <property type="entry name" value="POLD3_sf"/>
</dbReference>
<feature type="domain" description="RING-type" evidence="18">
    <location>
        <begin position="205"/>
        <end position="299"/>
    </location>
</feature>
<keyword evidence="14" id="KW-0472">Membrane</keyword>
<comment type="caution">
    <text evidence="19">The sequence shown here is derived from an EMBL/GenBank/DDBJ whole genome shotgun (WGS) entry which is preliminary data.</text>
</comment>
<reference evidence="19 20" key="1">
    <citation type="submission" date="2018-11" db="EMBL/GenBank/DDBJ databases">
        <title>Genome assembly of Steccherinum ochraceum LE-BIN_3174, the white-rot fungus of the Steccherinaceae family (The Residual Polyporoid clade, Polyporales, Basidiomycota).</title>
        <authorList>
            <person name="Fedorova T.V."/>
            <person name="Glazunova O.A."/>
            <person name="Landesman E.O."/>
            <person name="Moiseenko K.V."/>
            <person name="Psurtseva N.V."/>
            <person name="Savinova O.S."/>
            <person name="Shakhova N.V."/>
            <person name="Tyazhelova T.V."/>
            <person name="Vasina D.V."/>
        </authorList>
    </citation>
    <scope>NUCLEOTIDE SEQUENCE [LARGE SCALE GENOMIC DNA]</scope>
    <source>
        <strain evidence="19 20">LE-BIN_3174</strain>
    </source>
</reference>
<keyword evidence="9" id="KW-0479">Metal-binding</keyword>
<evidence type="ECO:0000256" key="5">
    <source>
        <dbReference type="ARBA" id="ARBA00017589"/>
    </source>
</evidence>
<feature type="compositionally biased region" description="Basic and acidic residues" evidence="17">
    <location>
        <begin position="548"/>
        <end position="569"/>
    </location>
</feature>
<evidence type="ECO:0000256" key="11">
    <source>
        <dbReference type="ARBA" id="ARBA00022833"/>
    </source>
</evidence>
<dbReference type="STRING" id="92696.A0A4R0RBN9"/>
<keyword evidence="16" id="KW-0539">Nucleus</keyword>
<evidence type="ECO:0000256" key="10">
    <source>
        <dbReference type="ARBA" id="ARBA00022771"/>
    </source>
</evidence>
<gene>
    <name evidence="19" type="primary">PEX2</name>
    <name evidence="19" type="ORF">EIP91_004236</name>
</gene>
<feature type="compositionally biased region" description="Acidic residues" evidence="17">
    <location>
        <begin position="843"/>
        <end position="855"/>
    </location>
</feature>
<dbReference type="GO" id="GO:0043625">
    <property type="term" value="C:delta DNA polymerase complex"/>
    <property type="evidence" value="ECO:0007669"/>
    <property type="project" value="InterPro"/>
</dbReference>
<protein>
    <recommendedName>
        <fullName evidence="5">DNA polymerase delta subunit 3</fullName>
    </recommendedName>
</protein>
<dbReference type="GO" id="GO:0003887">
    <property type="term" value="F:DNA-directed DNA polymerase activity"/>
    <property type="evidence" value="ECO:0007669"/>
    <property type="project" value="TreeGrafter"/>
</dbReference>
<dbReference type="PANTHER" id="PTHR17598">
    <property type="entry name" value="DNA POLYMERASE DELTA SUBUNIT 3"/>
    <property type="match status" value="1"/>
</dbReference>
<evidence type="ECO:0000259" key="18">
    <source>
        <dbReference type="SMART" id="SM00184"/>
    </source>
</evidence>
<dbReference type="InterPro" id="IPR001841">
    <property type="entry name" value="Znf_RING"/>
</dbReference>
<keyword evidence="8" id="KW-0235">DNA replication</keyword>
<dbReference type="GO" id="GO:1904161">
    <property type="term" value="P:DNA synthesis involved in UV-damage excision repair"/>
    <property type="evidence" value="ECO:0007669"/>
    <property type="project" value="TreeGrafter"/>
</dbReference>
<keyword evidence="11" id="KW-0862">Zinc</keyword>
<dbReference type="EMBL" id="RWJN01000242">
    <property type="protein sequence ID" value="TCD64326.1"/>
    <property type="molecule type" value="Genomic_DNA"/>
</dbReference>
<dbReference type="AlphaFoldDB" id="A0A4R0RBN9"/>
<keyword evidence="12" id="KW-0653">Protein transport</keyword>
<evidence type="ECO:0000256" key="15">
    <source>
        <dbReference type="ARBA" id="ARBA00023140"/>
    </source>
</evidence>
<keyword evidence="15" id="KW-0576">Peroxisome</keyword>
<feature type="compositionally biased region" description="Acidic residues" evidence="17">
    <location>
        <begin position="776"/>
        <end position="798"/>
    </location>
</feature>
<dbReference type="Pfam" id="PF04757">
    <property type="entry name" value="Pex2_Pex12"/>
    <property type="match status" value="1"/>
</dbReference>
<dbReference type="Proteomes" id="UP000292702">
    <property type="component" value="Unassembled WGS sequence"/>
</dbReference>
<organism evidence="19 20">
    <name type="scientific">Steccherinum ochraceum</name>
    <dbReference type="NCBI Taxonomy" id="92696"/>
    <lineage>
        <taxon>Eukaryota</taxon>
        <taxon>Fungi</taxon>
        <taxon>Dikarya</taxon>
        <taxon>Basidiomycota</taxon>
        <taxon>Agaricomycotina</taxon>
        <taxon>Agaricomycetes</taxon>
        <taxon>Polyporales</taxon>
        <taxon>Steccherinaceae</taxon>
        <taxon>Steccherinum</taxon>
    </lineage>
</organism>
<comment type="pathway">
    <text evidence="3">Protein modification; protein ubiquitination.</text>
</comment>
<evidence type="ECO:0000256" key="9">
    <source>
        <dbReference type="ARBA" id="ARBA00022723"/>
    </source>
</evidence>
<dbReference type="Pfam" id="PF09507">
    <property type="entry name" value="CDC27"/>
    <property type="match status" value="2"/>
</dbReference>
<keyword evidence="10" id="KW-0863">Zinc-finger</keyword>
<comment type="subcellular location">
    <subcellularLocation>
        <location evidence="1">Nucleus</location>
    </subcellularLocation>
    <subcellularLocation>
        <location evidence="2">Peroxisome membrane</location>
        <topology evidence="2">Multi-pass membrane protein</topology>
    </subcellularLocation>
</comment>
<keyword evidence="7" id="KW-0812">Transmembrane</keyword>
<feature type="compositionally biased region" description="Basic and acidic residues" evidence="17">
    <location>
        <begin position="529"/>
        <end position="541"/>
    </location>
</feature>
<evidence type="ECO:0000313" key="19">
    <source>
        <dbReference type="EMBL" id="TCD64326.1"/>
    </source>
</evidence>
<name>A0A4R0RBN9_9APHY</name>
<evidence type="ECO:0000256" key="1">
    <source>
        <dbReference type="ARBA" id="ARBA00004123"/>
    </source>
</evidence>
<keyword evidence="20" id="KW-1185">Reference proteome</keyword>
<sequence length="916" mass="100408">MTLYKFSVWDTSASYGARLQGLRYASSNQGRLSTRVLLLHGGLTMLVPYFHNRLRAHALSQAWPDAPASDRRRKAWDMLTRLESIHSLLSLLNFVAFLWNGRSRTLSDRLLGLQLVSARRLSQREVSYEFMNRQMVWHAFTEFLLFLLPLINTRAIRRSLKIVSSATLSSLIPTPMQSAMGFASQLDPKSGKTRGKYWSLPLDQCAICHEDAALKLNLADASSALTSLSSQSYSSSSVDPPSHTEGTETEPPAQPLNTPYITSCDHVYCYVCITERMVRTADDRSGVGPGGTRWECLRCGEGVFGVDRVEMAMEETDSDFGSSSLNGVDFEGYGSDDLEFTDMNYLTKQIFIEKNVVTYRSLSRAFSIHVNEAKNALATFLAAPHPTPEQPYATYLISGEQPAPVKPQYSNGTQDSTGAGNDTMEVDSEVQEEEDMIERSDIVPTITMVLVAQQELESAKARFTRIHAEHVYCLSPSPLHDAGLICTPSAQTYEADAKVSAEASTLLGRIVGPHVQIGKVVPVASSSKSKPELLQRADSKKGSSTPEPRFKLKEKEKAPEPVKKEEDVPAAKPAKGSGKLDWSKAKPKGAKETKTKAAEEKPKVKEEGMDVDLAEDTKKKLSVTKGKEPAKKAASKTPPAESDDEKQRRGTKRKSTVEAETASESESKAMPKAAIKPTGGTKRKAVRDSDADSDDDGASRRNSPPPPAKPRARKAIISDDEEEEAASKPKAKGKAASKNTSSKSQEEVLPSLKAMWDDDDDVVQGSSRTAAKAEASEPEEDSQPTTEALDEDVQMEIDDVPKAAPKKRKQKKVVPVGSNGLKKKRVVKQKTFMDDNGYMVTEDYSEYESVDEEEPEPPKPKKGSKAKKSPESSEDTKAAKATLKEPRKTANKSSDSAAPKKKLAAKGSIQNFFNKK</sequence>
<evidence type="ECO:0000256" key="6">
    <source>
        <dbReference type="ARBA" id="ARBA00022448"/>
    </source>
</evidence>
<dbReference type="GO" id="GO:0016567">
    <property type="term" value="P:protein ubiquitination"/>
    <property type="evidence" value="ECO:0007669"/>
    <property type="project" value="UniProtKB-ARBA"/>
</dbReference>
<keyword evidence="6" id="KW-0813">Transport</keyword>
<evidence type="ECO:0000256" key="14">
    <source>
        <dbReference type="ARBA" id="ARBA00023136"/>
    </source>
</evidence>
<evidence type="ECO:0000256" key="3">
    <source>
        <dbReference type="ARBA" id="ARBA00004906"/>
    </source>
</evidence>
<evidence type="ECO:0000256" key="8">
    <source>
        <dbReference type="ARBA" id="ARBA00022705"/>
    </source>
</evidence>
<feature type="compositionally biased region" description="Basic and acidic residues" evidence="17">
    <location>
        <begin position="868"/>
        <end position="888"/>
    </location>
</feature>
<dbReference type="Gene3D" id="3.90.1030.20">
    <property type="entry name" value="DNA polymerase delta, p66 (Cdc27) subunit, wHTH domain"/>
    <property type="match status" value="1"/>
</dbReference>
<evidence type="ECO:0000256" key="17">
    <source>
        <dbReference type="SAM" id="MobiDB-lite"/>
    </source>
</evidence>
<feature type="compositionally biased region" description="Basic and acidic residues" evidence="17">
    <location>
        <begin position="615"/>
        <end position="631"/>
    </location>
</feature>
<feature type="region of interest" description="Disordered" evidence="17">
    <location>
        <begin position="231"/>
        <end position="256"/>
    </location>
</feature>
<keyword evidence="13" id="KW-1133">Transmembrane helix</keyword>
<feature type="compositionally biased region" description="Polar residues" evidence="17">
    <location>
        <begin position="408"/>
        <end position="420"/>
    </location>
</feature>
<dbReference type="InterPro" id="IPR019038">
    <property type="entry name" value="POLD3"/>
</dbReference>
<dbReference type="GO" id="GO:0016562">
    <property type="term" value="P:protein import into peroxisome matrix, receptor recycling"/>
    <property type="evidence" value="ECO:0007669"/>
    <property type="project" value="UniProtKB-ARBA"/>
</dbReference>
<dbReference type="GO" id="GO:0008270">
    <property type="term" value="F:zinc ion binding"/>
    <property type="evidence" value="ECO:0007669"/>
    <property type="project" value="UniProtKB-KW"/>
</dbReference>
<proteinExistence type="inferred from homology"/>
<dbReference type="PANTHER" id="PTHR17598:SF13">
    <property type="entry name" value="DNA POLYMERASE DELTA SUBUNIT 3"/>
    <property type="match status" value="1"/>
</dbReference>
<dbReference type="OrthoDB" id="1701437at2759"/>
<comment type="similarity">
    <text evidence="4">Belongs to the pex2/pex10/pex12 family.</text>
</comment>
<dbReference type="InterPro" id="IPR006845">
    <property type="entry name" value="Pex_N"/>
</dbReference>
<evidence type="ECO:0000256" key="4">
    <source>
        <dbReference type="ARBA" id="ARBA00008704"/>
    </source>
</evidence>
<feature type="region of interest" description="Disordered" evidence="17">
    <location>
        <begin position="522"/>
        <end position="916"/>
    </location>
</feature>
<dbReference type="SMART" id="SM00184">
    <property type="entry name" value="RING"/>
    <property type="match status" value="1"/>
</dbReference>
<accession>A0A4R0RBN9</accession>
<dbReference type="GO" id="GO:0005778">
    <property type="term" value="C:peroxisomal membrane"/>
    <property type="evidence" value="ECO:0007669"/>
    <property type="project" value="UniProtKB-SubCell"/>
</dbReference>
<feature type="compositionally biased region" description="Basic and acidic residues" evidence="17">
    <location>
        <begin position="581"/>
        <end position="608"/>
    </location>
</feature>
<evidence type="ECO:0000256" key="12">
    <source>
        <dbReference type="ARBA" id="ARBA00022927"/>
    </source>
</evidence>
<dbReference type="GO" id="GO:0006297">
    <property type="term" value="P:nucleotide-excision repair, DNA gap filling"/>
    <property type="evidence" value="ECO:0007669"/>
    <property type="project" value="TreeGrafter"/>
</dbReference>
<evidence type="ECO:0000256" key="2">
    <source>
        <dbReference type="ARBA" id="ARBA00004585"/>
    </source>
</evidence>
<evidence type="ECO:0000256" key="13">
    <source>
        <dbReference type="ARBA" id="ARBA00022989"/>
    </source>
</evidence>
<evidence type="ECO:0000256" key="16">
    <source>
        <dbReference type="ARBA" id="ARBA00023242"/>
    </source>
</evidence>
<dbReference type="GO" id="GO:0006271">
    <property type="term" value="P:DNA strand elongation involved in DNA replication"/>
    <property type="evidence" value="ECO:0007669"/>
    <property type="project" value="TreeGrafter"/>
</dbReference>